<keyword evidence="5 6" id="KW-0472">Membrane</keyword>
<gene>
    <name evidence="8" type="ordered locus">VIT_18s0001g09810</name>
</gene>
<dbReference type="GO" id="GO:0005524">
    <property type="term" value="F:ATP binding"/>
    <property type="evidence" value="ECO:0007669"/>
    <property type="project" value="InterPro"/>
</dbReference>
<dbReference type="InParanoid" id="E0CPQ0"/>
<feature type="domain" description="Protein kinase" evidence="7">
    <location>
        <begin position="206"/>
        <end position="270"/>
    </location>
</feature>
<keyword evidence="3" id="KW-0732">Signal</keyword>
<dbReference type="Gene3D" id="1.10.510.10">
    <property type="entry name" value="Transferase(Phosphotransferase) domain 1"/>
    <property type="match status" value="1"/>
</dbReference>
<dbReference type="SUPFAM" id="SSF56112">
    <property type="entry name" value="Protein kinase-like (PK-like)"/>
    <property type="match status" value="1"/>
</dbReference>
<dbReference type="Pfam" id="PF00069">
    <property type="entry name" value="Pkinase"/>
    <property type="match status" value="1"/>
</dbReference>
<dbReference type="GO" id="GO:0004672">
    <property type="term" value="F:protein kinase activity"/>
    <property type="evidence" value="ECO:0007669"/>
    <property type="project" value="InterPro"/>
</dbReference>
<evidence type="ECO:0000313" key="8">
    <source>
        <dbReference type="EMBL" id="CBI19463.3"/>
    </source>
</evidence>
<dbReference type="GO" id="GO:0016020">
    <property type="term" value="C:membrane"/>
    <property type="evidence" value="ECO:0007669"/>
    <property type="project" value="UniProtKB-SubCell"/>
</dbReference>
<reference evidence="9" key="1">
    <citation type="journal article" date="2007" name="Nature">
        <title>The grapevine genome sequence suggests ancestral hexaploidization in major angiosperm phyla.</title>
        <authorList>
            <consortium name="The French-Italian Public Consortium for Grapevine Genome Characterization."/>
            <person name="Jaillon O."/>
            <person name="Aury J.-M."/>
            <person name="Noel B."/>
            <person name="Policriti A."/>
            <person name="Clepet C."/>
            <person name="Casagrande A."/>
            <person name="Choisne N."/>
            <person name="Aubourg S."/>
            <person name="Vitulo N."/>
            <person name="Jubin C."/>
            <person name="Vezzi A."/>
            <person name="Legeai F."/>
            <person name="Hugueney P."/>
            <person name="Dasilva C."/>
            <person name="Horner D."/>
            <person name="Mica E."/>
            <person name="Jublot D."/>
            <person name="Poulain J."/>
            <person name="Bruyere C."/>
            <person name="Billault A."/>
            <person name="Segurens B."/>
            <person name="Gouyvenoux M."/>
            <person name="Ugarte E."/>
            <person name="Cattonaro F."/>
            <person name="Anthouard V."/>
            <person name="Vico V."/>
            <person name="Del Fabbro C."/>
            <person name="Alaux M."/>
            <person name="Di Gaspero G."/>
            <person name="Dumas V."/>
            <person name="Felice N."/>
            <person name="Paillard S."/>
            <person name="Juman I."/>
            <person name="Moroldo M."/>
            <person name="Scalabrin S."/>
            <person name="Canaguier A."/>
            <person name="Le Clainche I."/>
            <person name="Malacrida G."/>
            <person name="Durand E."/>
            <person name="Pesole G."/>
            <person name="Laucou V."/>
            <person name="Chatelet P."/>
            <person name="Merdinoglu D."/>
            <person name="Delledonne M."/>
            <person name="Pezzotti M."/>
            <person name="Lecharny A."/>
            <person name="Scarpelli C."/>
            <person name="Artiguenave F."/>
            <person name="Pe M.E."/>
            <person name="Valle G."/>
            <person name="Morgante M."/>
            <person name="Caboche M."/>
            <person name="Adam-Blondon A.-F."/>
            <person name="Weissenbach J."/>
            <person name="Quetier F."/>
            <person name="Wincker P."/>
        </authorList>
    </citation>
    <scope>NUCLEOTIDE SEQUENCE [LARGE SCALE GENOMIC DNA]</scope>
    <source>
        <strain evidence="9">cv. Pinot noir / PN40024</strain>
    </source>
</reference>
<keyword evidence="2 6" id="KW-0812">Transmembrane</keyword>
<dbReference type="PANTHER" id="PTHR47974">
    <property type="entry name" value="OS07G0415500 PROTEIN"/>
    <property type="match status" value="1"/>
</dbReference>
<comment type="subcellular location">
    <subcellularLocation>
        <location evidence="1">Membrane</location>
        <topology evidence="1">Single-pass membrane protein</topology>
    </subcellularLocation>
</comment>
<dbReference type="AlphaFoldDB" id="E0CPQ0"/>
<proteinExistence type="predicted"/>
<accession>E0CPQ0</accession>
<organism evidence="8 9">
    <name type="scientific">Vitis vinifera</name>
    <name type="common">Grape</name>
    <dbReference type="NCBI Taxonomy" id="29760"/>
    <lineage>
        <taxon>Eukaryota</taxon>
        <taxon>Viridiplantae</taxon>
        <taxon>Streptophyta</taxon>
        <taxon>Embryophyta</taxon>
        <taxon>Tracheophyta</taxon>
        <taxon>Spermatophyta</taxon>
        <taxon>Magnoliopsida</taxon>
        <taxon>eudicotyledons</taxon>
        <taxon>Gunneridae</taxon>
        <taxon>Pentapetalae</taxon>
        <taxon>rosids</taxon>
        <taxon>Vitales</taxon>
        <taxon>Vitaceae</taxon>
        <taxon>Viteae</taxon>
        <taxon>Vitis</taxon>
    </lineage>
</organism>
<dbReference type="EMBL" id="FN595227">
    <property type="protein sequence ID" value="CBI19463.3"/>
    <property type="molecule type" value="Genomic_DNA"/>
</dbReference>
<keyword evidence="4 6" id="KW-1133">Transmembrane helix</keyword>
<evidence type="ECO:0000256" key="2">
    <source>
        <dbReference type="ARBA" id="ARBA00022692"/>
    </source>
</evidence>
<dbReference type="OMA" id="GVEMICI"/>
<evidence type="ECO:0000313" key="9">
    <source>
        <dbReference type="Proteomes" id="UP000009183"/>
    </source>
</evidence>
<dbReference type="HOGENOM" id="CLU_928777_0_0_1"/>
<dbReference type="eggNOG" id="ENOG502QRH4">
    <property type="taxonomic scope" value="Eukaryota"/>
</dbReference>
<protein>
    <recommendedName>
        <fullName evidence="7">Protein kinase domain-containing protein</fullName>
    </recommendedName>
</protein>
<dbReference type="OrthoDB" id="619632at2759"/>
<evidence type="ECO:0000256" key="6">
    <source>
        <dbReference type="SAM" id="Phobius"/>
    </source>
</evidence>
<dbReference type="PANTHER" id="PTHR47974:SF3">
    <property type="entry name" value="RECEPTOR-LIKE SERINE_THREONINE-PROTEIN KINASE"/>
    <property type="match status" value="1"/>
</dbReference>
<keyword evidence="9" id="KW-1185">Reference proteome</keyword>
<name>E0CPQ0_VITVI</name>
<sequence>MDANLNSILPATLKRLVSSYSLILSSTATIMASTPITPWRVVKCCACKAFQYKFHEGKGVYNCFPKTLLFNGYSTPGFQGNVDLKLPKAHIASYQNSVEKFMLDCSRELQKQLPRTYGLLRFMLWFACAIGGVEMICIVSVWCFLRKAHQNPIADPEGYLLVATRFRRFTYTELKRATQGVSEEIARGGGGVVYKGFLSDHRGEDNSSFSRIRGTRGYMASEWVLNLPSTSKVDVFSYGIVVLEMITGKNPATEIQAVDGVRREHQRLVEWVRGKMNGETTRASYEWIEEIVDPVMKSKI</sequence>
<dbReference type="PaxDb" id="29760-VIT_18s0001g09810.t01"/>
<dbReference type="InterPro" id="IPR000719">
    <property type="entry name" value="Prot_kinase_dom"/>
</dbReference>
<feature type="transmembrane region" description="Helical" evidence="6">
    <location>
        <begin position="122"/>
        <end position="145"/>
    </location>
</feature>
<evidence type="ECO:0000256" key="5">
    <source>
        <dbReference type="ARBA" id="ARBA00023136"/>
    </source>
</evidence>
<evidence type="ECO:0000256" key="1">
    <source>
        <dbReference type="ARBA" id="ARBA00004167"/>
    </source>
</evidence>
<evidence type="ECO:0000256" key="4">
    <source>
        <dbReference type="ARBA" id="ARBA00022989"/>
    </source>
</evidence>
<dbReference type="InterPro" id="IPR011009">
    <property type="entry name" value="Kinase-like_dom_sf"/>
</dbReference>
<evidence type="ECO:0000259" key="7">
    <source>
        <dbReference type="Pfam" id="PF00069"/>
    </source>
</evidence>
<evidence type="ECO:0000256" key="3">
    <source>
        <dbReference type="ARBA" id="ARBA00022729"/>
    </source>
</evidence>
<dbReference type="Proteomes" id="UP000009183">
    <property type="component" value="Chromosome 18"/>
</dbReference>